<evidence type="ECO:0000256" key="5">
    <source>
        <dbReference type="SAM" id="MobiDB-lite"/>
    </source>
</evidence>
<gene>
    <name evidence="6" type="ORF">PHLGIDRAFT_126574</name>
</gene>
<dbReference type="InterPro" id="IPR037679">
    <property type="entry name" value="Apc5"/>
</dbReference>
<proteinExistence type="predicted"/>
<keyword evidence="3" id="KW-0833">Ubl conjugation pathway</keyword>
<protein>
    <recommendedName>
        <fullName evidence="8">Anaphase-promoting complex subunit 5</fullName>
    </recommendedName>
</protein>
<dbReference type="GO" id="GO:0005680">
    <property type="term" value="C:anaphase-promoting complex"/>
    <property type="evidence" value="ECO:0007669"/>
    <property type="project" value="InterPro"/>
</dbReference>
<feature type="region of interest" description="Disordered" evidence="5">
    <location>
        <begin position="1"/>
        <end position="21"/>
    </location>
</feature>
<reference evidence="6 7" key="1">
    <citation type="journal article" date="2014" name="PLoS Genet.">
        <title>Analysis of the Phlebiopsis gigantea genome, transcriptome and secretome provides insight into its pioneer colonization strategies of wood.</title>
        <authorList>
            <person name="Hori C."/>
            <person name="Ishida T."/>
            <person name="Igarashi K."/>
            <person name="Samejima M."/>
            <person name="Suzuki H."/>
            <person name="Master E."/>
            <person name="Ferreira P."/>
            <person name="Ruiz-Duenas F.J."/>
            <person name="Held B."/>
            <person name="Canessa P."/>
            <person name="Larrondo L.F."/>
            <person name="Schmoll M."/>
            <person name="Druzhinina I.S."/>
            <person name="Kubicek C.P."/>
            <person name="Gaskell J.A."/>
            <person name="Kersten P."/>
            <person name="St John F."/>
            <person name="Glasner J."/>
            <person name="Sabat G."/>
            <person name="Splinter BonDurant S."/>
            <person name="Syed K."/>
            <person name="Yadav J."/>
            <person name="Mgbeahuruike A.C."/>
            <person name="Kovalchuk A."/>
            <person name="Asiegbu F.O."/>
            <person name="Lackner G."/>
            <person name="Hoffmeister D."/>
            <person name="Rencoret J."/>
            <person name="Gutierrez A."/>
            <person name="Sun H."/>
            <person name="Lindquist E."/>
            <person name="Barry K."/>
            <person name="Riley R."/>
            <person name="Grigoriev I.V."/>
            <person name="Henrissat B."/>
            <person name="Kues U."/>
            <person name="Berka R.M."/>
            <person name="Martinez A.T."/>
            <person name="Covert S.F."/>
            <person name="Blanchette R.A."/>
            <person name="Cullen D."/>
        </authorList>
    </citation>
    <scope>NUCLEOTIDE SEQUENCE [LARGE SCALE GENOMIC DNA]</scope>
    <source>
        <strain evidence="6 7">11061_1 CR5-6</strain>
    </source>
</reference>
<keyword evidence="7" id="KW-1185">Reference proteome</keyword>
<dbReference type="AlphaFoldDB" id="A0A0C3SAD9"/>
<evidence type="ECO:0000256" key="3">
    <source>
        <dbReference type="ARBA" id="ARBA00022786"/>
    </source>
</evidence>
<evidence type="ECO:0000256" key="1">
    <source>
        <dbReference type="ARBA" id="ARBA00022618"/>
    </source>
</evidence>
<dbReference type="OrthoDB" id="2504561at2759"/>
<evidence type="ECO:0000256" key="4">
    <source>
        <dbReference type="ARBA" id="ARBA00023306"/>
    </source>
</evidence>
<dbReference type="PANTHER" id="PTHR12830:SF9">
    <property type="entry name" value="ANAPHASE-PROMOTING COMPLEX SUBUNIT 5"/>
    <property type="match status" value="1"/>
</dbReference>
<organism evidence="6 7">
    <name type="scientific">Phlebiopsis gigantea (strain 11061_1 CR5-6)</name>
    <name type="common">White-rot fungus</name>
    <name type="synonym">Peniophora gigantea</name>
    <dbReference type="NCBI Taxonomy" id="745531"/>
    <lineage>
        <taxon>Eukaryota</taxon>
        <taxon>Fungi</taxon>
        <taxon>Dikarya</taxon>
        <taxon>Basidiomycota</taxon>
        <taxon>Agaricomycotina</taxon>
        <taxon>Agaricomycetes</taxon>
        <taxon>Polyporales</taxon>
        <taxon>Phanerochaetaceae</taxon>
        <taxon>Phlebiopsis</taxon>
    </lineage>
</organism>
<dbReference type="PANTHER" id="PTHR12830">
    <property type="entry name" value="ANAPHASE-PROMOTING COMPLEX SUBUNIT 5"/>
    <property type="match status" value="1"/>
</dbReference>
<evidence type="ECO:0000256" key="2">
    <source>
        <dbReference type="ARBA" id="ARBA00022776"/>
    </source>
</evidence>
<evidence type="ECO:0000313" key="6">
    <source>
        <dbReference type="EMBL" id="KIP09122.1"/>
    </source>
</evidence>
<dbReference type="HOGENOM" id="CLU_025689_0_0_1"/>
<dbReference type="GO" id="GO:0045842">
    <property type="term" value="P:positive regulation of mitotic metaphase/anaphase transition"/>
    <property type="evidence" value="ECO:0007669"/>
    <property type="project" value="TreeGrafter"/>
</dbReference>
<sequence>MATAHKHPHPAPAPPPPTAHTLRPHHLQLLGVLYTLSSGDWPTELPSPFLLHAYRVLIVEISECRQPASFAQLIAKLRDGALATDSGIQSFLEVVEHWPESMLTPEMLGIFIHAISKTMVERVDDDGTRLARRSLFGYFVRRCIVSCSKLSFEANRNLWHEFQMWSTGHLDDNAYHVRKDLISHTYNIYKIDADKKEYARAEDYAQWEAALAVGDGTLAPEHLRRFFEQRFHDQNDSRVHPSLLQEAITTARTNNDRQTLQHCIGLMSRLPTTERGRRPPINDIQPDLHPLEVLHDAKKYLMVAYQQPVSAAFERIAQAAGLYDTWSETQSYALTDAEQWGQHAVQGVAWEIMGNIQLANIEDLVVTAFTDPGTADNSRLTAIVNSAYRRARQGEYQDAIAALLEPDVWAGLTVADCQTWANEIWHILVLRASRRGQERMYHDTLLPRRPPGAYHAREYWYAYTSALGSHIRDPLLDVLAAREAKQAHNGVEPLLTALWHAEFQQRFGLCRTALALLADVGLEYGMTKWCRRVVAEIMPQVINGDDKEQRGFACFTLARCMIAAEDATPDVLRECMRYLDIAEKDYEALEMYRSLQDVQFLQSVVYHNLGMTEKRDEAAKRHRDVGDLKEAAERQLSEPWIDEVLEVVGQVSAALAAR</sequence>
<accession>A0A0C3SAD9</accession>
<keyword evidence="4" id="KW-0131">Cell cycle</keyword>
<dbReference type="Proteomes" id="UP000053257">
    <property type="component" value="Unassembled WGS sequence"/>
</dbReference>
<keyword evidence="1" id="KW-0132">Cell division</keyword>
<dbReference type="GO" id="GO:0031145">
    <property type="term" value="P:anaphase-promoting complex-dependent catabolic process"/>
    <property type="evidence" value="ECO:0007669"/>
    <property type="project" value="TreeGrafter"/>
</dbReference>
<name>A0A0C3SAD9_PHLG1</name>
<evidence type="ECO:0000313" key="7">
    <source>
        <dbReference type="Proteomes" id="UP000053257"/>
    </source>
</evidence>
<keyword evidence="2" id="KW-0498">Mitosis</keyword>
<dbReference type="EMBL" id="KN840470">
    <property type="protein sequence ID" value="KIP09122.1"/>
    <property type="molecule type" value="Genomic_DNA"/>
</dbReference>
<dbReference type="GO" id="GO:0051301">
    <property type="term" value="P:cell division"/>
    <property type="evidence" value="ECO:0007669"/>
    <property type="project" value="UniProtKB-KW"/>
</dbReference>
<dbReference type="STRING" id="745531.A0A0C3SAD9"/>
<evidence type="ECO:0008006" key="8">
    <source>
        <dbReference type="Google" id="ProtNLM"/>
    </source>
</evidence>
<dbReference type="GO" id="GO:0070979">
    <property type="term" value="P:protein K11-linked ubiquitination"/>
    <property type="evidence" value="ECO:0007669"/>
    <property type="project" value="TreeGrafter"/>
</dbReference>